<protein>
    <submittedName>
        <fullName evidence="1 2">Cytochrome p450</fullName>
    </submittedName>
</protein>
<evidence type="ECO:0000313" key="3">
    <source>
        <dbReference type="Proteomes" id="UP000030765"/>
    </source>
</evidence>
<reference evidence="1 3" key="1">
    <citation type="journal article" date="2014" name="BMC Genomics">
        <title>Genome sequence of Anopheles sinensis provides insight into genetics basis of mosquito competence for malaria parasites.</title>
        <authorList>
            <person name="Zhou D."/>
            <person name="Zhang D."/>
            <person name="Ding G."/>
            <person name="Shi L."/>
            <person name="Hou Q."/>
            <person name="Ye Y."/>
            <person name="Xu Y."/>
            <person name="Zhou H."/>
            <person name="Xiong C."/>
            <person name="Li S."/>
            <person name="Yu J."/>
            <person name="Hong S."/>
            <person name="Yu X."/>
            <person name="Zou P."/>
            <person name="Chen C."/>
            <person name="Chang X."/>
            <person name="Wang W."/>
            <person name="Lv Y."/>
            <person name="Sun Y."/>
            <person name="Ma L."/>
            <person name="Shen B."/>
            <person name="Zhu C."/>
        </authorList>
    </citation>
    <scope>NUCLEOTIDE SEQUENCE [LARGE SCALE GENOMIC DNA]</scope>
</reference>
<dbReference type="EnsemblMetazoa" id="ASIC021581-RA">
    <property type="protein sequence ID" value="ASIC021581-PA"/>
    <property type="gene ID" value="ASIC021581"/>
</dbReference>
<keyword evidence="3" id="KW-1185">Reference proteome</keyword>
<gene>
    <name evidence="1" type="ORF">ZHAS_00021581</name>
</gene>
<proteinExistence type="predicted"/>
<evidence type="ECO:0000313" key="1">
    <source>
        <dbReference type="EMBL" id="KFB53251.1"/>
    </source>
</evidence>
<organism evidence="1">
    <name type="scientific">Anopheles sinensis</name>
    <name type="common">Mosquito</name>
    <dbReference type="NCBI Taxonomy" id="74873"/>
    <lineage>
        <taxon>Eukaryota</taxon>
        <taxon>Metazoa</taxon>
        <taxon>Ecdysozoa</taxon>
        <taxon>Arthropoda</taxon>
        <taxon>Hexapoda</taxon>
        <taxon>Insecta</taxon>
        <taxon>Pterygota</taxon>
        <taxon>Neoptera</taxon>
        <taxon>Endopterygota</taxon>
        <taxon>Diptera</taxon>
        <taxon>Nematocera</taxon>
        <taxon>Culicoidea</taxon>
        <taxon>Culicidae</taxon>
        <taxon>Anophelinae</taxon>
        <taxon>Anopheles</taxon>
    </lineage>
</organism>
<name>A0A084WSQ7_ANOSI</name>
<dbReference type="VEuPathDB" id="VectorBase:ASIC021581"/>
<dbReference type="Proteomes" id="UP000030765">
    <property type="component" value="Unassembled WGS sequence"/>
</dbReference>
<dbReference type="EMBL" id="KE525417">
    <property type="protein sequence ID" value="KFB53251.1"/>
    <property type="molecule type" value="Genomic_DNA"/>
</dbReference>
<dbReference type="AlphaFoldDB" id="A0A084WSQ7"/>
<dbReference type="EMBL" id="ATLV01026689">
    <property type="status" value="NOT_ANNOTATED_CDS"/>
    <property type="molecule type" value="Genomic_DNA"/>
</dbReference>
<accession>A0A084WSQ7</accession>
<sequence length="77" mass="8680">MPSILTRSIVPSWRSFLVIFPDADRSSEEEIVRENRVVAASRLLKAKREKSIPPQREAMADEAEASLSLVVHYGGER</sequence>
<reference evidence="2" key="2">
    <citation type="submission" date="2020-05" db="UniProtKB">
        <authorList>
            <consortium name="EnsemblMetazoa"/>
        </authorList>
    </citation>
    <scope>IDENTIFICATION</scope>
</reference>
<evidence type="ECO:0000313" key="2">
    <source>
        <dbReference type="EnsemblMetazoa" id="ASIC021581-PA"/>
    </source>
</evidence>